<sequence length="49" mass="5653">MPTHGPVCGLIFFSQSSWMLLCSDKWNFHAGARHFKGFPAIYYGFHFVD</sequence>
<proteinExistence type="predicted"/>
<organism evidence="1 2">
    <name type="scientific">Brucella abortus (strain S19)</name>
    <dbReference type="NCBI Taxonomy" id="430066"/>
    <lineage>
        <taxon>Bacteria</taxon>
        <taxon>Pseudomonadati</taxon>
        <taxon>Pseudomonadota</taxon>
        <taxon>Alphaproteobacteria</taxon>
        <taxon>Hyphomicrobiales</taxon>
        <taxon>Brucellaceae</taxon>
        <taxon>Brucella/Ochrobactrum group</taxon>
        <taxon>Brucella</taxon>
    </lineage>
</organism>
<dbReference type="KEGG" id="bmc:BAbS19_II00020"/>
<protein>
    <submittedName>
        <fullName evidence="1">Uncharacterized protein</fullName>
    </submittedName>
</protein>
<gene>
    <name evidence="1" type="ordered locus">BAbS19_II00020</name>
</gene>
<dbReference type="Proteomes" id="UP000002565">
    <property type="component" value="Chromosome 2"/>
</dbReference>
<accession>A0A0F6AT97</accession>
<dbReference type="EMBL" id="CP000888">
    <property type="protein sequence ID" value="ACD73532.1"/>
    <property type="molecule type" value="Genomic_DNA"/>
</dbReference>
<reference evidence="1 2" key="1">
    <citation type="journal article" date="2008" name="PLoS ONE">
        <title>Genome sequence of Brucella abortus vaccine strain S19 compared to virulent strains yields candidate virulence genes.</title>
        <authorList>
            <person name="Crasta O.R."/>
            <person name="Folkerts O."/>
            <person name="Fei Z."/>
            <person name="Mane S.P."/>
            <person name="Evans C."/>
            <person name="Martino-Catt S."/>
            <person name="Bricker B."/>
            <person name="Yu G."/>
            <person name="Du L."/>
            <person name="Sobral B.W."/>
        </authorList>
    </citation>
    <scope>NUCLEOTIDE SEQUENCE [LARGE SCALE GENOMIC DNA]</scope>
    <source>
        <strain evidence="1 2">S19</strain>
    </source>
</reference>
<evidence type="ECO:0000313" key="1">
    <source>
        <dbReference type="EMBL" id="ACD73532.1"/>
    </source>
</evidence>
<dbReference type="AlphaFoldDB" id="A0A0F6AT97"/>
<dbReference type="HOGENOM" id="CLU_3133084_0_0_5"/>
<name>A0A0F6AT97_BRUA1</name>
<evidence type="ECO:0000313" key="2">
    <source>
        <dbReference type="Proteomes" id="UP000002565"/>
    </source>
</evidence>